<dbReference type="Gene3D" id="3.10.310.50">
    <property type="match status" value="1"/>
</dbReference>
<keyword evidence="1" id="KW-0812">Transmembrane</keyword>
<name>A0A1L3JEY8_9SPHN</name>
<keyword evidence="1" id="KW-0472">Membrane</keyword>
<evidence type="ECO:0000313" key="4">
    <source>
        <dbReference type="Proteomes" id="UP000242561"/>
    </source>
</evidence>
<keyword evidence="4" id="KW-1185">Reference proteome</keyword>
<accession>A0A1L3JEY8</accession>
<dbReference type="OrthoDB" id="5825388at2"/>
<feature type="domain" description="TPM" evidence="2">
    <location>
        <begin position="122"/>
        <end position="201"/>
    </location>
</feature>
<protein>
    <recommendedName>
        <fullName evidence="2">TPM domain-containing protein</fullName>
    </recommendedName>
</protein>
<reference evidence="3 4" key="1">
    <citation type="submission" date="2016-11" db="EMBL/GenBank/DDBJ databases">
        <title>Sphingorhabdus sp. LPB0140, isolated from marine environment.</title>
        <authorList>
            <person name="Kim E."/>
            <person name="Yi H."/>
        </authorList>
    </citation>
    <scope>NUCLEOTIDE SEQUENCE [LARGE SCALE GENOMIC DNA]</scope>
    <source>
        <strain evidence="3 4">LPB0140</strain>
    </source>
</reference>
<sequence>MNILNAAAHENISAAVKRAELNSNGEIVTIIAEQSDDYHDIAILWSMAASFLLLFAIAIMPDFYLSIFDWFLGGWGAQHSAASYITFIGLAMTLKFGGTYLFLLIKPLRFWLVPSWVKRKRVRARAIRLFRVGTESKTAGLTGVMLYLSTGEHRAELVADKAINDKVDSDQWGDIMSHLTEEIAQGNVEQAMVHAIASIGEILSLYFPKSDKNPNELPDRLIEL</sequence>
<dbReference type="InterPro" id="IPR007621">
    <property type="entry name" value="TPM_dom"/>
</dbReference>
<evidence type="ECO:0000256" key="1">
    <source>
        <dbReference type="SAM" id="Phobius"/>
    </source>
</evidence>
<gene>
    <name evidence="3" type="ORF">LPB140_06635</name>
</gene>
<organism evidence="3 4">
    <name type="scientific">Sphingorhabdus lutea</name>
    <dbReference type="NCBI Taxonomy" id="1913578"/>
    <lineage>
        <taxon>Bacteria</taxon>
        <taxon>Pseudomonadati</taxon>
        <taxon>Pseudomonadota</taxon>
        <taxon>Alphaproteobacteria</taxon>
        <taxon>Sphingomonadales</taxon>
        <taxon>Sphingomonadaceae</taxon>
        <taxon>Sphingorhabdus</taxon>
    </lineage>
</organism>
<proteinExistence type="predicted"/>
<dbReference type="Pfam" id="PF04536">
    <property type="entry name" value="TPM_phosphatase"/>
    <property type="match status" value="1"/>
</dbReference>
<evidence type="ECO:0000259" key="2">
    <source>
        <dbReference type="Pfam" id="PF04536"/>
    </source>
</evidence>
<dbReference type="AlphaFoldDB" id="A0A1L3JEY8"/>
<feature type="transmembrane region" description="Helical" evidence="1">
    <location>
        <begin position="41"/>
        <end position="61"/>
    </location>
</feature>
<dbReference type="RefSeq" id="WP_072560597.1">
    <property type="nucleotide sequence ID" value="NZ_CP018154.1"/>
</dbReference>
<dbReference type="STRING" id="1913578.LPB140_06635"/>
<feature type="transmembrane region" description="Helical" evidence="1">
    <location>
        <begin position="81"/>
        <end position="105"/>
    </location>
</feature>
<keyword evidence="1" id="KW-1133">Transmembrane helix</keyword>
<dbReference type="Proteomes" id="UP000242561">
    <property type="component" value="Chromosome"/>
</dbReference>
<dbReference type="KEGG" id="sphl:LPB140_06635"/>
<dbReference type="EMBL" id="CP018154">
    <property type="protein sequence ID" value="APG63669.1"/>
    <property type="molecule type" value="Genomic_DNA"/>
</dbReference>
<evidence type="ECO:0000313" key="3">
    <source>
        <dbReference type="EMBL" id="APG63669.1"/>
    </source>
</evidence>